<feature type="binding site" evidence="8">
    <location>
        <position position="219"/>
    </location>
    <ligand>
        <name>Zn(2+)</name>
        <dbReference type="ChEBI" id="CHEBI:29105"/>
        <label>2</label>
    </ligand>
</feature>
<gene>
    <name evidence="9" type="ORF">E3983_10580</name>
</gene>
<evidence type="ECO:0000256" key="5">
    <source>
        <dbReference type="ARBA" id="ARBA00022801"/>
    </source>
</evidence>
<feature type="binding site" evidence="8">
    <location>
        <position position="365"/>
    </location>
    <ligand>
        <name>Zn(2+)</name>
        <dbReference type="ChEBI" id="CHEBI:29105"/>
        <label>2</label>
    </ligand>
</feature>
<dbReference type="GO" id="GO:0046872">
    <property type="term" value="F:metal ion binding"/>
    <property type="evidence" value="ECO:0007669"/>
    <property type="project" value="UniProtKB-UniRule"/>
</dbReference>
<dbReference type="PANTHER" id="PTHR32481">
    <property type="entry name" value="AMINOPEPTIDASE"/>
    <property type="match status" value="1"/>
</dbReference>
<organism evidence="9 10">
    <name type="scientific">Legionella israelensis</name>
    <dbReference type="NCBI Taxonomy" id="454"/>
    <lineage>
        <taxon>Bacteria</taxon>
        <taxon>Pseudomonadati</taxon>
        <taxon>Pseudomonadota</taxon>
        <taxon>Gammaproteobacteria</taxon>
        <taxon>Legionellales</taxon>
        <taxon>Legionellaceae</taxon>
        <taxon>Legionella</taxon>
    </lineage>
</organism>
<evidence type="ECO:0000256" key="6">
    <source>
        <dbReference type="PIRNR" id="PIRNR001123"/>
    </source>
</evidence>
<dbReference type="GO" id="GO:0004177">
    <property type="term" value="F:aminopeptidase activity"/>
    <property type="evidence" value="ECO:0007669"/>
    <property type="project" value="UniProtKB-UniRule"/>
</dbReference>
<feature type="binding site" evidence="8">
    <location>
        <position position="277"/>
    </location>
    <ligand>
        <name>Zn(2+)</name>
        <dbReference type="ChEBI" id="CHEBI:29105"/>
        <label>1</label>
    </ligand>
</feature>
<comment type="cofactor">
    <cofactor evidence="8">
        <name>a divalent metal cation</name>
        <dbReference type="ChEBI" id="CHEBI:60240"/>
    </cofactor>
    <text evidence="8">Binds 2 divalent metal cations per subunit.</text>
</comment>
<dbReference type="Gene3D" id="3.40.630.10">
    <property type="entry name" value="Zn peptidases"/>
    <property type="match status" value="1"/>
</dbReference>
<protein>
    <submittedName>
        <fullName evidence="9">M42 family peptidase</fullName>
    </submittedName>
</protein>
<evidence type="ECO:0000256" key="1">
    <source>
        <dbReference type="ARBA" id="ARBA00006272"/>
    </source>
</evidence>
<dbReference type="GO" id="GO:0006508">
    <property type="term" value="P:proteolysis"/>
    <property type="evidence" value="ECO:0007669"/>
    <property type="project" value="UniProtKB-KW"/>
</dbReference>
<evidence type="ECO:0000256" key="2">
    <source>
        <dbReference type="ARBA" id="ARBA00022438"/>
    </source>
</evidence>
<proteinExistence type="inferred from homology"/>
<sequence>MSGVMRRRSMLKSMPILFALSLLFGGTVFSAPNNLMQKAVNNTKTVERVKALSNLDGASGNEQTIRNYVVNQLKDKRGDITVDKLGNVLFGFHTYNPNLKTVLLMAHMDEVGFVITDIDEKGYLRVMPLGGWSQHAIWAHSWRVVLSKGRSITAISGIDPPHILTDFTQAPKINLNQFFLDTGLSSKQLKEKGVRPGLTIVPDVKFKRFGRFYQGKALDDRLGIAALLSVIESLKTNTKLQKQLNIIFAFTTQEELGMRGSKIIGERLKPDVVLNVEAGIAHDYPMQFTNKNGPQLGKGPSLFIYESSMLPDSELVEYLIDISKRNNIPIQWESEPSYGQDGANIQQSGHGSAAINIGIPVRYAHSHYGIFDNADLINCENLLVNAVLSMPQFISQLERND</sequence>
<feature type="binding site" evidence="8">
    <location>
        <position position="107"/>
    </location>
    <ligand>
        <name>Zn(2+)</name>
        <dbReference type="ChEBI" id="CHEBI:29105"/>
        <label>1</label>
    </ligand>
</feature>
<dbReference type="Gene3D" id="2.40.30.40">
    <property type="entry name" value="Peptidase M42, domain 2"/>
    <property type="match status" value="1"/>
</dbReference>
<dbReference type="Pfam" id="PF05343">
    <property type="entry name" value="Peptidase_M42"/>
    <property type="match status" value="1"/>
</dbReference>
<dbReference type="InterPro" id="IPR008007">
    <property type="entry name" value="Peptidase_M42"/>
</dbReference>
<evidence type="ECO:0000313" key="10">
    <source>
        <dbReference type="Proteomes" id="UP000295517"/>
    </source>
</evidence>
<evidence type="ECO:0000256" key="8">
    <source>
        <dbReference type="PIRSR" id="PIRSR001123-2"/>
    </source>
</evidence>
<dbReference type="PANTHER" id="PTHR32481:SF0">
    <property type="entry name" value="AMINOPEPTIDASE YPDE-RELATED"/>
    <property type="match status" value="1"/>
</dbReference>
<dbReference type="InterPro" id="IPR051464">
    <property type="entry name" value="Peptidase_M42_aminopept"/>
</dbReference>
<comment type="similarity">
    <text evidence="1 6">Belongs to the peptidase M42 family.</text>
</comment>
<feature type="binding site" evidence="8">
    <location>
        <position position="219"/>
    </location>
    <ligand>
        <name>Zn(2+)</name>
        <dbReference type="ChEBI" id="CHEBI:29105"/>
        <label>1</label>
    </ligand>
</feature>
<evidence type="ECO:0000256" key="3">
    <source>
        <dbReference type="ARBA" id="ARBA00022670"/>
    </source>
</evidence>
<evidence type="ECO:0000256" key="4">
    <source>
        <dbReference type="ARBA" id="ARBA00022723"/>
    </source>
</evidence>
<dbReference type="Proteomes" id="UP000295517">
    <property type="component" value="Chromosome"/>
</dbReference>
<dbReference type="SUPFAM" id="SSF101821">
    <property type="entry name" value="Aminopeptidase/glucanase lid domain"/>
    <property type="match status" value="1"/>
</dbReference>
<dbReference type="InterPro" id="IPR023367">
    <property type="entry name" value="Peptidase_M42_dom2"/>
</dbReference>
<dbReference type="EMBL" id="CP038254">
    <property type="protein sequence ID" value="QBR84758.1"/>
    <property type="molecule type" value="Genomic_DNA"/>
</dbReference>
<accession>A0AAX1EI91</accession>
<keyword evidence="5" id="KW-0378">Hydrolase</keyword>
<keyword evidence="2" id="KW-0031">Aminopeptidase</keyword>
<keyword evidence="4 8" id="KW-0479">Metal-binding</keyword>
<dbReference type="AlphaFoldDB" id="A0AAX1EI91"/>
<name>A0AAX1EI91_9GAMM</name>
<evidence type="ECO:0000313" key="9">
    <source>
        <dbReference type="EMBL" id="QBR84758.1"/>
    </source>
</evidence>
<dbReference type="PIRSF" id="PIRSF001123">
    <property type="entry name" value="PepA_GA"/>
    <property type="match status" value="1"/>
</dbReference>
<dbReference type="SUPFAM" id="SSF53187">
    <property type="entry name" value="Zn-dependent exopeptidases"/>
    <property type="match status" value="1"/>
</dbReference>
<evidence type="ECO:0000256" key="7">
    <source>
        <dbReference type="PIRSR" id="PIRSR001123-1"/>
    </source>
</evidence>
<reference evidence="9 10" key="1">
    <citation type="submission" date="2019-03" db="EMBL/GenBank/DDBJ databases">
        <title>Diverse conjugative elements silence natural transformation in Legionella species.</title>
        <authorList>
            <person name="Durieux I."/>
            <person name="Ginevra C."/>
            <person name="Attaiech L."/>
            <person name="Picq K."/>
            <person name="Juan P.A."/>
            <person name="Jarraud S."/>
            <person name="Charpentier X."/>
        </authorList>
    </citation>
    <scope>NUCLEOTIDE SEQUENCE [LARGE SCALE GENOMIC DNA]</scope>
    <source>
        <strain evidence="9 10">HL-0427-4011</strain>
    </source>
</reference>
<keyword evidence="3" id="KW-0645">Protease</keyword>
<feature type="active site" description="Proton acceptor" evidence="7">
    <location>
        <position position="254"/>
    </location>
</feature>
<feature type="binding site" evidence="8">
    <location>
        <position position="255"/>
    </location>
    <ligand>
        <name>Zn(2+)</name>
        <dbReference type="ChEBI" id="CHEBI:29105"/>
        <label>2</label>
    </ligand>
</feature>